<dbReference type="AlphaFoldDB" id="A0A418MZX2"/>
<comment type="caution">
    <text evidence="3">The sequence shown here is derived from an EMBL/GenBank/DDBJ whole genome shotgun (WGS) entry which is preliminary data.</text>
</comment>
<feature type="region of interest" description="Disordered" evidence="1">
    <location>
        <begin position="181"/>
        <end position="225"/>
    </location>
</feature>
<dbReference type="InterPro" id="IPR039563">
    <property type="entry name" value="Peptidase_C39_single_dom"/>
</dbReference>
<dbReference type="Pfam" id="PF13529">
    <property type="entry name" value="Peptidase_C39_2"/>
    <property type="match status" value="1"/>
</dbReference>
<keyword evidence="4" id="KW-1185">Reference proteome</keyword>
<protein>
    <submittedName>
        <fullName evidence="3">Peptidase C39 family protein</fullName>
    </submittedName>
</protein>
<evidence type="ECO:0000259" key="2">
    <source>
        <dbReference type="Pfam" id="PF13529"/>
    </source>
</evidence>
<proteinExistence type="predicted"/>
<accession>A0A418MZX2</accession>
<reference evidence="3 4" key="1">
    <citation type="submission" date="2018-08" db="EMBL/GenBank/DDBJ databases">
        <title>Jishengella sp. nov., isolated from a root of Azadirachta indica A. Juss. var. siamensis Valenton.</title>
        <authorList>
            <person name="Kuncharoen N."/>
            <person name="Tanasupawat S."/>
            <person name="Kudo T."/>
            <person name="Ohkuma M."/>
        </authorList>
    </citation>
    <scope>NUCLEOTIDE SEQUENCE [LARGE SCALE GENOMIC DNA]</scope>
    <source>
        <strain evidence="3 4">AZ1-13</strain>
    </source>
</reference>
<evidence type="ECO:0000313" key="3">
    <source>
        <dbReference type="EMBL" id="RIV40885.1"/>
    </source>
</evidence>
<dbReference type="InterPro" id="IPR039564">
    <property type="entry name" value="Peptidase_C39-like"/>
</dbReference>
<feature type="domain" description="Peptidase C39-like" evidence="2">
    <location>
        <begin position="229"/>
        <end position="380"/>
    </location>
</feature>
<dbReference type="CDD" id="cd02549">
    <property type="entry name" value="Peptidase_C39A"/>
    <property type="match status" value="1"/>
</dbReference>
<evidence type="ECO:0000313" key="4">
    <source>
        <dbReference type="Proteomes" id="UP000283832"/>
    </source>
</evidence>
<organism evidence="3 4">
    <name type="scientific">Micromonospora radicis</name>
    <dbReference type="NCBI Taxonomy" id="1894971"/>
    <lineage>
        <taxon>Bacteria</taxon>
        <taxon>Bacillati</taxon>
        <taxon>Actinomycetota</taxon>
        <taxon>Actinomycetes</taxon>
        <taxon>Micromonosporales</taxon>
        <taxon>Micromonosporaceae</taxon>
        <taxon>Micromonospora</taxon>
    </lineage>
</organism>
<dbReference type="Proteomes" id="UP000283832">
    <property type="component" value="Unassembled WGS sequence"/>
</dbReference>
<dbReference type="EMBL" id="QXEC01000002">
    <property type="protein sequence ID" value="RIV40885.1"/>
    <property type="molecule type" value="Genomic_DNA"/>
</dbReference>
<gene>
    <name evidence="3" type="ORF">D2L64_04670</name>
</gene>
<dbReference type="Gene3D" id="3.90.70.10">
    <property type="entry name" value="Cysteine proteinases"/>
    <property type="match status" value="1"/>
</dbReference>
<name>A0A418MZX2_9ACTN</name>
<sequence length="427" mass="45300">MLPAGSDGGWDVTAAARDIVYRGFRFPTDGAAGRRFGLRVARRGLAPGGVVRRLVHPDPAGHLRRYEWGTWTSPPVPAGFAVREVVPSWTADAPAGCWLRAELRGWHASGPATRWYALGDWTADDSAVRRTSVPGQRDAAARVETDTLVVGAATVTGWQLRLTLLRPAGARAGPVLRTAGAVASGDPVTPTGTNPPGADQAGADQAGATGEGDPVAPSTRPGPATGRVLDVPCWSQRRHTGTHRWLGGGGDGWCSPTSAAMVLAYWGASPVPRRYAWVRPPGPRPAVVHAARQCYDHAYDGTGNWSFTTAYAGSQGMDAFVTRLRSLAEAEAFVAAGIPLVLSAAYRRGEVPGLDYDTTGHLLVLVGFTATGDPIVNDPYAPDDETVRRVVPRAPFEHAWQVASGGLTYVIRPPDRPLPTRPAQPNW</sequence>
<dbReference type="OrthoDB" id="9789941at2"/>
<evidence type="ECO:0000256" key="1">
    <source>
        <dbReference type="SAM" id="MobiDB-lite"/>
    </source>
</evidence>
<feature type="compositionally biased region" description="Low complexity" evidence="1">
    <location>
        <begin position="197"/>
        <end position="213"/>
    </location>
</feature>